<comment type="caution">
    <text evidence="10">The sequence shown here is derived from an EMBL/GenBank/DDBJ whole genome shotgun (WGS) entry which is preliminary data.</text>
</comment>
<evidence type="ECO:0000256" key="6">
    <source>
        <dbReference type="ARBA" id="ARBA00023242"/>
    </source>
</evidence>
<dbReference type="PANTHER" id="PTHR12708:SF0">
    <property type="entry name" value="DNA POLYMERASE EPSILON SUBUNIT 2"/>
    <property type="match status" value="1"/>
</dbReference>
<dbReference type="PANTHER" id="PTHR12708">
    <property type="entry name" value="DNA POLYMERASE EPSILON SUBUNIT B"/>
    <property type="match status" value="1"/>
</dbReference>
<feature type="compositionally biased region" description="Basic and acidic residues" evidence="8">
    <location>
        <begin position="1"/>
        <end position="11"/>
    </location>
</feature>
<reference evidence="10 11" key="1">
    <citation type="journal article" date="2017" name="G3 (Bethesda)">
        <title>First Draft Genome Sequence of the Pathogenic Fungus Lomentospora prolificans (Formerly Scedosporium prolificans).</title>
        <authorList>
            <person name="Luo R."/>
            <person name="Zimin A."/>
            <person name="Workman R."/>
            <person name="Fan Y."/>
            <person name="Pertea G."/>
            <person name="Grossman N."/>
            <person name="Wear M.P."/>
            <person name="Jia B."/>
            <person name="Miller H."/>
            <person name="Casadevall A."/>
            <person name="Timp W."/>
            <person name="Zhang S.X."/>
            <person name="Salzberg S.L."/>
        </authorList>
    </citation>
    <scope>NUCLEOTIDE SEQUENCE [LARGE SCALE GENOMIC DNA]</scope>
    <source>
        <strain evidence="10 11">JHH-5317</strain>
    </source>
</reference>
<keyword evidence="6" id="KW-0539">Nucleus</keyword>
<evidence type="ECO:0000256" key="3">
    <source>
        <dbReference type="ARBA" id="ARBA00016011"/>
    </source>
</evidence>
<evidence type="ECO:0000256" key="7">
    <source>
        <dbReference type="ARBA" id="ARBA00032930"/>
    </source>
</evidence>
<feature type="region of interest" description="Disordered" evidence="8">
    <location>
        <begin position="1"/>
        <end position="33"/>
    </location>
</feature>
<evidence type="ECO:0000256" key="1">
    <source>
        <dbReference type="ARBA" id="ARBA00004123"/>
    </source>
</evidence>
<comment type="subcellular location">
    <subcellularLocation>
        <location evidence="1">Nucleus</location>
    </subcellularLocation>
</comment>
<protein>
    <recommendedName>
        <fullName evidence="3">DNA polymerase epsilon subunit B</fullName>
    </recommendedName>
    <alternativeName>
        <fullName evidence="7">DNA polymerase II subunit 2</fullName>
    </alternativeName>
</protein>
<dbReference type="VEuPathDB" id="FungiDB:jhhlp_007573"/>
<evidence type="ECO:0000313" key="10">
    <source>
        <dbReference type="EMBL" id="PKS05744.1"/>
    </source>
</evidence>
<dbReference type="AlphaFoldDB" id="A0A2N3MZX6"/>
<dbReference type="OrthoDB" id="10254730at2759"/>
<sequence length="772" mass="84088">MHKFIAKETPAKRTNPPSSDIPSSSPAFGTPAHPLKPFSATPLAAPARHAVLPIVLPPATLRPLAFRTFTKKHSLTLNSSSLAELASFIGRHCGSGWREEGLAEKVLEEVARSWKNRNGGVIVDGASPELKEILTTLEASMSGGKIISGGKGLSRQNSLMLESSQDPELANVRMGLPPNRTLMRGDSQTSLGVSNLAVDDDIDDESLNDVRKWLKVLNAYEQPRLVYNVDKKHFERETTKPSIMPSAPRKTLAFKNRFNVLHQRLLRHESFHTSAVTTARNTNKRRTPGAGQALKITQIANMLGRHGTQQMLLGMLVILPAGELAISDLTGTITLDLSRAMDYPENSAWFTPSMIVLVDGIYEEEDEEMGKGLGGTRGVGGVLGGKFIASFIGHLSCETRATSLGMTGADGAQDQSIGGGFGWIDFLGVGSERAVGQKMRRVEERLLRRLTTDEAADRSRLVVLGEVNLDNPKTLPALRKILSIYSAGDQAAAPLTLILMGNFVSQPVMARSRGKGSVEYKEYFDELGTVLADFPSLVKNSTFVFVPGDNDAWISAGTTGASSPLPRKPIPEVFTSRIRRLFTSNASNDSSNANPEAVWASNPSRLSLFGPNHEILLFRDDMLGRLQRNAVVVGGSRDTAVPNEDDGEDVTMTPAEDAVDAEGENSTERERVAQASLRTAKRLVKTVLDQGYLSPFQSSIRPVHWDYSWALHLYPLPSAMVLMDNTAPAFCVTYGRCHVMNPGSLLMADRRGTARWIEYKIGSLGQIRECGF</sequence>
<dbReference type="GO" id="GO:0008622">
    <property type="term" value="C:epsilon DNA polymerase complex"/>
    <property type="evidence" value="ECO:0007669"/>
    <property type="project" value="InterPro"/>
</dbReference>
<dbReference type="Pfam" id="PF04042">
    <property type="entry name" value="DNA_pol_E_B"/>
    <property type="match status" value="1"/>
</dbReference>
<dbReference type="GO" id="GO:0006261">
    <property type="term" value="P:DNA-templated DNA replication"/>
    <property type="evidence" value="ECO:0007669"/>
    <property type="project" value="InterPro"/>
</dbReference>
<feature type="domain" description="DNA polymerase alpha/delta/epsilon subunit B" evidence="9">
    <location>
        <begin position="462"/>
        <end position="731"/>
    </location>
</feature>
<dbReference type="GO" id="GO:0042276">
    <property type="term" value="P:error-prone translesion synthesis"/>
    <property type="evidence" value="ECO:0007669"/>
    <property type="project" value="TreeGrafter"/>
</dbReference>
<gene>
    <name evidence="10" type="ORF">jhhlp_007573</name>
</gene>
<evidence type="ECO:0000313" key="11">
    <source>
        <dbReference type="Proteomes" id="UP000233524"/>
    </source>
</evidence>
<accession>A0A2N3MZX6</accession>
<dbReference type="STRING" id="41688.A0A2N3MZX6"/>
<feature type="compositionally biased region" description="Low complexity" evidence="8">
    <location>
        <begin position="16"/>
        <end position="26"/>
    </location>
</feature>
<evidence type="ECO:0000256" key="8">
    <source>
        <dbReference type="SAM" id="MobiDB-lite"/>
    </source>
</evidence>
<name>A0A2N3MZX6_9PEZI</name>
<organism evidence="10 11">
    <name type="scientific">Lomentospora prolificans</name>
    <dbReference type="NCBI Taxonomy" id="41688"/>
    <lineage>
        <taxon>Eukaryota</taxon>
        <taxon>Fungi</taxon>
        <taxon>Dikarya</taxon>
        <taxon>Ascomycota</taxon>
        <taxon>Pezizomycotina</taxon>
        <taxon>Sordariomycetes</taxon>
        <taxon>Hypocreomycetidae</taxon>
        <taxon>Microascales</taxon>
        <taxon>Microascaceae</taxon>
        <taxon>Lomentospora</taxon>
    </lineage>
</organism>
<evidence type="ECO:0000259" key="9">
    <source>
        <dbReference type="Pfam" id="PF04042"/>
    </source>
</evidence>
<evidence type="ECO:0000256" key="4">
    <source>
        <dbReference type="ARBA" id="ARBA00022705"/>
    </source>
</evidence>
<comment type="similarity">
    <text evidence="2">Belongs to the DNA polymerase epsilon subunit B family.</text>
</comment>
<evidence type="ECO:0000256" key="5">
    <source>
        <dbReference type="ARBA" id="ARBA00023125"/>
    </source>
</evidence>
<dbReference type="InterPro" id="IPR016266">
    <property type="entry name" value="POLE2"/>
</dbReference>
<keyword evidence="5" id="KW-0238">DNA-binding</keyword>
<evidence type="ECO:0000256" key="2">
    <source>
        <dbReference type="ARBA" id="ARBA00009560"/>
    </source>
</evidence>
<keyword evidence="4" id="KW-0235">DNA replication</keyword>
<dbReference type="EMBL" id="NLAX01001139">
    <property type="protein sequence ID" value="PKS05744.1"/>
    <property type="molecule type" value="Genomic_DNA"/>
</dbReference>
<dbReference type="Proteomes" id="UP000233524">
    <property type="component" value="Unassembled WGS sequence"/>
</dbReference>
<dbReference type="InParanoid" id="A0A2N3MZX6"/>
<dbReference type="InterPro" id="IPR007185">
    <property type="entry name" value="DNA_pol_a/d/e_bsu"/>
</dbReference>
<keyword evidence="11" id="KW-1185">Reference proteome</keyword>
<dbReference type="GO" id="GO:0003677">
    <property type="term" value="F:DNA binding"/>
    <property type="evidence" value="ECO:0007669"/>
    <property type="project" value="UniProtKB-KW"/>
</dbReference>
<proteinExistence type="inferred from homology"/>
<dbReference type="FunCoup" id="A0A2N3MZX6">
    <property type="interactions" value="742"/>
</dbReference>